<proteinExistence type="predicted"/>
<sequence>MGLGSGRYQVTLVFLMRELPSSDLLPNEASLGDRSPGLLRDSSFEYKKCRKNSLNIRRHVWQALFFKAFSRMILNKKQMKSSPLCLQNSFSVRYDHQRGLGGIVRHE</sequence>
<comment type="caution">
    <text evidence="1">The sequence shown here is derived from an EMBL/GenBank/DDBJ whole genome shotgun (WGS) entry which is preliminary data.</text>
</comment>
<protein>
    <submittedName>
        <fullName evidence="1">Uncharacterized protein</fullName>
    </submittedName>
</protein>
<dbReference type="Proteomes" id="UP001054945">
    <property type="component" value="Unassembled WGS sequence"/>
</dbReference>
<accession>A0AAV4SKZ8</accession>
<dbReference type="AlphaFoldDB" id="A0AAV4SKZ8"/>
<name>A0AAV4SKZ8_CAEEX</name>
<evidence type="ECO:0000313" key="2">
    <source>
        <dbReference type="Proteomes" id="UP001054945"/>
    </source>
</evidence>
<keyword evidence="2" id="KW-1185">Reference proteome</keyword>
<organism evidence="1 2">
    <name type="scientific">Caerostris extrusa</name>
    <name type="common">Bark spider</name>
    <name type="synonym">Caerostris bankana</name>
    <dbReference type="NCBI Taxonomy" id="172846"/>
    <lineage>
        <taxon>Eukaryota</taxon>
        <taxon>Metazoa</taxon>
        <taxon>Ecdysozoa</taxon>
        <taxon>Arthropoda</taxon>
        <taxon>Chelicerata</taxon>
        <taxon>Arachnida</taxon>
        <taxon>Araneae</taxon>
        <taxon>Araneomorphae</taxon>
        <taxon>Entelegynae</taxon>
        <taxon>Araneoidea</taxon>
        <taxon>Araneidae</taxon>
        <taxon>Caerostris</taxon>
    </lineage>
</organism>
<dbReference type="EMBL" id="BPLR01009797">
    <property type="protein sequence ID" value="GIY34699.1"/>
    <property type="molecule type" value="Genomic_DNA"/>
</dbReference>
<reference evidence="1 2" key="1">
    <citation type="submission" date="2021-06" db="EMBL/GenBank/DDBJ databases">
        <title>Caerostris extrusa draft genome.</title>
        <authorList>
            <person name="Kono N."/>
            <person name="Arakawa K."/>
        </authorList>
    </citation>
    <scope>NUCLEOTIDE SEQUENCE [LARGE SCALE GENOMIC DNA]</scope>
</reference>
<evidence type="ECO:0000313" key="1">
    <source>
        <dbReference type="EMBL" id="GIY34699.1"/>
    </source>
</evidence>
<gene>
    <name evidence="1" type="ORF">CEXT_116271</name>
</gene>